<feature type="compositionally biased region" description="Polar residues" evidence="1">
    <location>
        <begin position="61"/>
        <end position="71"/>
    </location>
</feature>
<proteinExistence type="predicted"/>
<sequence length="99" mass="10903">MECAHPYRSPLSAADPGAVINLYGIFRARVRTKIGTETCISIDSETGSELGNETRIDIDNRTSSQSKLTENSADKDDEGIHSLSMKAKLESHLNNKKYC</sequence>
<reference evidence="2 3" key="1">
    <citation type="journal article" date="2019" name="Commun. Biol.">
        <title>The bagworm genome reveals a unique fibroin gene that provides high tensile strength.</title>
        <authorList>
            <person name="Kono N."/>
            <person name="Nakamura H."/>
            <person name="Ohtoshi R."/>
            <person name="Tomita M."/>
            <person name="Numata K."/>
            <person name="Arakawa K."/>
        </authorList>
    </citation>
    <scope>NUCLEOTIDE SEQUENCE [LARGE SCALE GENOMIC DNA]</scope>
</reference>
<evidence type="ECO:0000256" key="1">
    <source>
        <dbReference type="SAM" id="MobiDB-lite"/>
    </source>
</evidence>
<accession>A0A4C1VF50</accession>
<dbReference type="AlphaFoldDB" id="A0A4C1VF50"/>
<feature type="region of interest" description="Disordered" evidence="1">
    <location>
        <begin position="50"/>
        <end position="80"/>
    </location>
</feature>
<dbReference type="Proteomes" id="UP000299102">
    <property type="component" value="Unassembled WGS sequence"/>
</dbReference>
<evidence type="ECO:0000313" key="2">
    <source>
        <dbReference type="EMBL" id="GBP36887.1"/>
    </source>
</evidence>
<evidence type="ECO:0000313" key="3">
    <source>
        <dbReference type="Proteomes" id="UP000299102"/>
    </source>
</evidence>
<protein>
    <submittedName>
        <fullName evidence="2">Uncharacterized protein</fullName>
    </submittedName>
</protein>
<organism evidence="2 3">
    <name type="scientific">Eumeta variegata</name>
    <name type="common">Bagworm moth</name>
    <name type="synonym">Eumeta japonica</name>
    <dbReference type="NCBI Taxonomy" id="151549"/>
    <lineage>
        <taxon>Eukaryota</taxon>
        <taxon>Metazoa</taxon>
        <taxon>Ecdysozoa</taxon>
        <taxon>Arthropoda</taxon>
        <taxon>Hexapoda</taxon>
        <taxon>Insecta</taxon>
        <taxon>Pterygota</taxon>
        <taxon>Neoptera</taxon>
        <taxon>Endopterygota</taxon>
        <taxon>Lepidoptera</taxon>
        <taxon>Glossata</taxon>
        <taxon>Ditrysia</taxon>
        <taxon>Tineoidea</taxon>
        <taxon>Psychidae</taxon>
        <taxon>Oiketicinae</taxon>
        <taxon>Eumeta</taxon>
    </lineage>
</organism>
<name>A0A4C1VF50_EUMVA</name>
<dbReference type="EMBL" id="BGZK01000325">
    <property type="protein sequence ID" value="GBP36887.1"/>
    <property type="molecule type" value="Genomic_DNA"/>
</dbReference>
<comment type="caution">
    <text evidence="2">The sequence shown here is derived from an EMBL/GenBank/DDBJ whole genome shotgun (WGS) entry which is preliminary data.</text>
</comment>
<keyword evidence="3" id="KW-1185">Reference proteome</keyword>
<gene>
    <name evidence="2" type="ORF">EVAR_23189_1</name>
</gene>